<proteinExistence type="predicted"/>
<keyword evidence="1" id="KW-0472">Membrane</keyword>
<keyword evidence="3" id="KW-1185">Reference proteome</keyword>
<comment type="caution">
    <text evidence="2">The sequence shown here is derived from an EMBL/GenBank/DDBJ whole genome shotgun (WGS) entry which is preliminary data.</text>
</comment>
<evidence type="ECO:0000313" key="3">
    <source>
        <dbReference type="Proteomes" id="UP000006334"/>
    </source>
</evidence>
<dbReference type="AlphaFoldDB" id="K6Y8K1"/>
<sequence>MFFLQDNESLPQHSYLKVVHTEFPVLLNIGVFKPQIVMSEEFKEQLNKQQYQSILLYEFIRCKRFDNLRSLAAKVGSIAWPKKIKTLILNDLNIANHAVSRAVFRDSDLYKPCANVLKPAIVLPNYLEKLFSQINGQQDSEDRNKLGVFLFITQYFVLLVLLNSGMHFFTDLLF</sequence>
<gene>
    <name evidence="2" type="ORF">GLIP_0323</name>
</gene>
<dbReference type="OrthoDB" id="6388556at2"/>
<feature type="transmembrane region" description="Helical" evidence="1">
    <location>
        <begin position="146"/>
        <end position="169"/>
    </location>
</feature>
<dbReference type="EMBL" id="BAEN01000011">
    <property type="protein sequence ID" value="GAC12973.1"/>
    <property type="molecule type" value="Genomic_DNA"/>
</dbReference>
<evidence type="ECO:0000313" key="2">
    <source>
        <dbReference type="EMBL" id="GAC12973.1"/>
    </source>
</evidence>
<dbReference type="RefSeq" id="WP_008842793.1">
    <property type="nucleotide sequence ID" value="NZ_BAEN01000011.1"/>
</dbReference>
<dbReference type="Proteomes" id="UP000006334">
    <property type="component" value="Unassembled WGS sequence"/>
</dbReference>
<accession>K6Y8K1</accession>
<organism evidence="2 3">
    <name type="scientific">Aliiglaciecola lipolytica E3</name>
    <dbReference type="NCBI Taxonomy" id="1127673"/>
    <lineage>
        <taxon>Bacteria</taxon>
        <taxon>Pseudomonadati</taxon>
        <taxon>Pseudomonadota</taxon>
        <taxon>Gammaproteobacteria</taxon>
        <taxon>Alteromonadales</taxon>
        <taxon>Alteromonadaceae</taxon>
        <taxon>Aliiglaciecola</taxon>
    </lineage>
</organism>
<protein>
    <submittedName>
        <fullName evidence="2">Uncharacterized protein</fullName>
    </submittedName>
</protein>
<reference evidence="2 3" key="1">
    <citation type="journal article" date="2017" name="Antonie Van Leeuwenhoek">
        <title>Rhizobium rhizosphaerae sp. nov., a novel species isolated from rice rhizosphere.</title>
        <authorList>
            <person name="Zhao J.J."/>
            <person name="Zhang J."/>
            <person name="Zhang R.J."/>
            <person name="Zhang C.W."/>
            <person name="Yin H.Q."/>
            <person name="Zhang X.X."/>
        </authorList>
    </citation>
    <scope>NUCLEOTIDE SEQUENCE [LARGE SCALE GENOMIC DNA]</scope>
    <source>
        <strain evidence="2 3">E3</strain>
    </source>
</reference>
<keyword evidence="1" id="KW-1133">Transmembrane helix</keyword>
<keyword evidence="1" id="KW-0812">Transmembrane</keyword>
<evidence type="ECO:0000256" key="1">
    <source>
        <dbReference type="SAM" id="Phobius"/>
    </source>
</evidence>
<name>K6Y8K1_9ALTE</name>